<proteinExistence type="predicted"/>
<evidence type="ECO:0000313" key="3">
    <source>
        <dbReference type="EMBL" id="AKD28138.1"/>
    </source>
</evidence>
<dbReference type="InterPro" id="IPR008993">
    <property type="entry name" value="TIMP-like_OB-fold"/>
</dbReference>
<keyword evidence="1" id="KW-0812">Transmembrane</keyword>
<name>A0A0F6QAB6_9HYME</name>
<evidence type="ECO:0000256" key="1">
    <source>
        <dbReference type="SAM" id="Phobius"/>
    </source>
</evidence>
<keyword evidence="2" id="KW-0732">Signal</keyword>
<protein>
    <submittedName>
        <fullName evidence="3">Uncharacterized protein</fullName>
    </submittedName>
</protein>
<dbReference type="Gene3D" id="2.40.50.120">
    <property type="match status" value="1"/>
</dbReference>
<evidence type="ECO:0000256" key="2">
    <source>
        <dbReference type="SAM" id="SignalP"/>
    </source>
</evidence>
<feature type="signal peptide" evidence="2">
    <location>
        <begin position="1"/>
        <end position="20"/>
    </location>
</feature>
<dbReference type="EMBL" id="KP706802">
    <property type="protein sequence ID" value="AKD28138.1"/>
    <property type="molecule type" value="Genomic_DNA"/>
</dbReference>
<dbReference type="AlphaFoldDB" id="A0A0F6QAB6"/>
<organism evidence="3">
    <name type="scientific">Glypta fumiferanae</name>
    <dbReference type="NCBI Taxonomy" id="389681"/>
    <lineage>
        <taxon>Eukaryota</taxon>
        <taxon>Metazoa</taxon>
        <taxon>Ecdysozoa</taxon>
        <taxon>Arthropoda</taxon>
        <taxon>Hexapoda</taxon>
        <taxon>Insecta</taxon>
        <taxon>Pterygota</taxon>
        <taxon>Neoptera</taxon>
        <taxon>Endopterygota</taxon>
        <taxon>Hymenoptera</taxon>
        <taxon>Apocrita</taxon>
        <taxon>Ichneumonoidea</taxon>
        <taxon>Ichneumonidae</taxon>
        <taxon>Banchinae</taxon>
        <taxon>Glypta</taxon>
    </lineage>
</organism>
<accession>A0A0F6QAB6</accession>
<sequence>MAMNLLIITSFIGVSMIVGATTTTPTTRELLECRANLTAETKNETIFHERIQQADYIFTGKIRELHNGKFIRVRVKRSIKGFLNASLELVLNDTCGTYVRRGYTGIFMARRDSGYSDDLRYVGKIVMNFGPLPLTLANLDRLNAAVKGQSIIVFFFFFLFQFSLYHFILIDMRVDGNI</sequence>
<feature type="transmembrane region" description="Helical" evidence="1">
    <location>
        <begin position="151"/>
        <end position="170"/>
    </location>
</feature>
<keyword evidence="1" id="KW-1133">Transmembrane helix</keyword>
<reference evidence="3" key="1">
    <citation type="journal article" date="2015" name="J. Virol.">
        <title>Genomic and Proteomic Analyses Indicate that Banchine and Campoplegine Polydnaviruses Have Similar, if Not Identical, Viral Ancestors.</title>
        <authorList>
            <person name="Beliveau C."/>
            <person name="Cohen A."/>
            <person name="Stewart D."/>
            <person name="Periquet G."/>
            <person name="Djoumad A."/>
            <person name="Kuhn L."/>
            <person name="Stoltz D."/>
            <person name="Volkoff A.-N."/>
            <person name="Herniou E."/>
            <person name="Drezen J.-M."/>
            <person name="Cusson M."/>
        </authorList>
    </citation>
    <scope>NUCLEOTIDE SEQUENCE</scope>
</reference>
<feature type="chain" id="PRO_5002508839" evidence="2">
    <location>
        <begin position="21"/>
        <end position="178"/>
    </location>
</feature>
<keyword evidence="1" id="KW-0472">Membrane</keyword>